<evidence type="ECO:0000313" key="2">
    <source>
        <dbReference type="Proteomes" id="UP001196413"/>
    </source>
</evidence>
<protein>
    <submittedName>
        <fullName evidence="1">Uncharacterized protein</fullName>
    </submittedName>
</protein>
<proteinExistence type="predicted"/>
<evidence type="ECO:0000313" key="1">
    <source>
        <dbReference type="EMBL" id="KAJ1356505.1"/>
    </source>
</evidence>
<sequence length="74" mass="8334">MECDVLSIPNKHLSISGTLTTTNIIMANWSRDMWQGVVNRVVRALVSANFLRRSRVEYEKILFSNCLPHGNGTA</sequence>
<gene>
    <name evidence="1" type="ORF">KIN20_014237</name>
</gene>
<keyword evidence="2" id="KW-1185">Reference proteome</keyword>
<name>A0AAD5MDB6_PARTN</name>
<reference evidence="1" key="1">
    <citation type="submission" date="2021-06" db="EMBL/GenBank/DDBJ databases">
        <title>Parelaphostrongylus tenuis whole genome reference sequence.</title>
        <authorList>
            <person name="Garwood T.J."/>
            <person name="Larsen P.A."/>
            <person name="Fountain-Jones N.M."/>
            <person name="Garbe J.R."/>
            <person name="Macchietto M.G."/>
            <person name="Kania S.A."/>
            <person name="Gerhold R.W."/>
            <person name="Richards J.E."/>
            <person name="Wolf T.M."/>
        </authorList>
    </citation>
    <scope>NUCLEOTIDE SEQUENCE</scope>
    <source>
        <strain evidence="1">MNPRO001-30</strain>
        <tissue evidence="1">Meninges</tissue>
    </source>
</reference>
<accession>A0AAD5MDB6</accession>
<organism evidence="1 2">
    <name type="scientific">Parelaphostrongylus tenuis</name>
    <name type="common">Meningeal worm</name>
    <dbReference type="NCBI Taxonomy" id="148309"/>
    <lineage>
        <taxon>Eukaryota</taxon>
        <taxon>Metazoa</taxon>
        <taxon>Ecdysozoa</taxon>
        <taxon>Nematoda</taxon>
        <taxon>Chromadorea</taxon>
        <taxon>Rhabditida</taxon>
        <taxon>Rhabditina</taxon>
        <taxon>Rhabditomorpha</taxon>
        <taxon>Strongyloidea</taxon>
        <taxon>Metastrongylidae</taxon>
        <taxon>Parelaphostrongylus</taxon>
    </lineage>
</organism>
<comment type="caution">
    <text evidence="1">The sequence shown here is derived from an EMBL/GenBank/DDBJ whole genome shotgun (WGS) entry which is preliminary data.</text>
</comment>
<dbReference type="EMBL" id="JAHQIW010002834">
    <property type="protein sequence ID" value="KAJ1356505.1"/>
    <property type="molecule type" value="Genomic_DNA"/>
</dbReference>
<dbReference type="Proteomes" id="UP001196413">
    <property type="component" value="Unassembled WGS sequence"/>
</dbReference>
<dbReference type="AlphaFoldDB" id="A0AAD5MDB6"/>